<proteinExistence type="predicted"/>
<feature type="transmembrane region" description="Helical" evidence="1">
    <location>
        <begin position="178"/>
        <end position="196"/>
    </location>
</feature>
<keyword evidence="1" id="KW-0472">Membrane</keyword>
<keyword evidence="3" id="KW-1185">Reference proteome</keyword>
<evidence type="ECO:0000313" key="3">
    <source>
        <dbReference type="Proteomes" id="UP001141552"/>
    </source>
</evidence>
<keyword evidence="1" id="KW-0812">Transmembrane</keyword>
<name>A0A9Q0J5G7_9ROSI</name>
<evidence type="ECO:0000313" key="2">
    <source>
        <dbReference type="EMBL" id="KAJ4830311.1"/>
    </source>
</evidence>
<accession>A0A9Q0J5G7</accession>
<keyword evidence="1" id="KW-1133">Transmembrane helix</keyword>
<comment type="caution">
    <text evidence="2">The sequence shown here is derived from an EMBL/GenBank/DDBJ whole genome shotgun (WGS) entry which is preliminary data.</text>
</comment>
<dbReference type="OrthoDB" id="1738566at2759"/>
<evidence type="ECO:0000256" key="1">
    <source>
        <dbReference type="SAM" id="Phobius"/>
    </source>
</evidence>
<reference evidence="2" key="2">
    <citation type="journal article" date="2023" name="Plants (Basel)">
        <title>Annotation of the Turnera subulata (Passifloraceae) Draft Genome Reveals the S-Locus Evolved after the Divergence of Turneroideae from Passifloroideae in a Stepwise Manner.</title>
        <authorList>
            <person name="Henning P.M."/>
            <person name="Roalson E.H."/>
            <person name="Mir W."/>
            <person name="McCubbin A.G."/>
            <person name="Shore J.S."/>
        </authorList>
    </citation>
    <scope>NUCLEOTIDE SEQUENCE</scope>
    <source>
        <strain evidence="2">F60SS</strain>
    </source>
</reference>
<protein>
    <recommendedName>
        <fullName evidence="4">Transmembrane protein</fullName>
    </recommendedName>
</protein>
<sequence>MLGTIKSSPFLSTNCLLSNPIGGELLILHPQRTNLSSKARLFPASSLRSHKTHLRNTITCAKKNKRKSGYRKVNKNIPKLLAFVASNLKVLPEPFDLLITGLAGGDGGGRGGLGIRKVFGGRRFNLWGKRGKRNLGLLLVCGLGLFSVLGRDLRSEVAGVLALCFLGAFLIKELRKGVKGWFLGLCLFGGLLGLGLRRDDMQKWVERVRACSPTLEIMKGKKEHC</sequence>
<dbReference type="AlphaFoldDB" id="A0A9Q0J5G7"/>
<dbReference type="Proteomes" id="UP001141552">
    <property type="component" value="Unassembled WGS sequence"/>
</dbReference>
<organism evidence="2 3">
    <name type="scientific">Turnera subulata</name>
    <dbReference type="NCBI Taxonomy" id="218843"/>
    <lineage>
        <taxon>Eukaryota</taxon>
        <taxon>Viridiplantae</taxon>
        <taxon>Streptophyta</taxon>
        <taxon>Embryophyta</taxon>
        <taxon>Tracheophyta</taxon>
        <taxon>Spermatophyta</taxon>
        <taxon>Magnoliopsida</taxon>
        <taxon>eudicotyledons</taxon>
        <taxon>Gunneridae</taxon>
        <taxon>Pentapetalae</taxon>
        <taxon>rosids</taxon>
        <taxon>fabids</taxon>
        <taxon>Malpighiales</taxon>
        <taxon>Passifloraceae</taxon>
        <taxon>Turnera</taxon>
    </lineage>
</organism>
<dbReference type="EMBL" id="JAKUCV010005674">
    <property type="protein sequence ID" value="KAJ4830311.1"/>
    <property type="molecule type" value="Genomic_DNA"/>
</dbReference>
<evidence type="ECO:0008006" key="4">
    <source>
        <dbReference type="Google" id="ProtNLM"/>
    </source>
</evidence>
<reference evidence="2" key="1">
    <citation type="submission" date="2022-02" db="EMBL/GenBank/DDBJ databases">
        <authorList>
            <person name="Henning P.M."/>
            <person name="McCubbin A.G."/>
            <person name="Shore J.S."/>
        </authorList>
    </citation>
    <scope>NUCLEOTIDE SEQUENCE</scope>
    <source>
        <strain evidence="2">F60SS</strain>
        <tissue evidence="2">Leaves</tissue>
    </source>
</reference>
<gene>
    <name evidence="2" type="ORF">Tsubulata_018248</name>
</gene>